<organism evidence="1 2">
    <name type="scientific">Limnovirga soli</name>
    <dbReference type="NCBI Taxonomy" id="2656915"/>
    <lineage>
        <taxon>Bacteria</taxon>
        <taxon>Pseudomonadati</taxon>
        <taxon>Bacteroidota</taxon>
        <taxon>Chitinophagia</taxon>
        <taxon>Chitinophagales</taxon>
        <taxon>Chitinophagaceae</taxon>
        <taxon>Limnovirga</taxon>
    </lineage>
</organism>
<evidence type="ECO:0008006" key="3">
    <source>
        <dbReference type="Google" id="ProtNLM"/>
    </source>
</evidence>
<dbReference type="Gene3D" id="1.20.120.450">
    <property type="entry name" value="dinb family like domain"/>
    <property type="match status" value="1"/>
</dbReference>
<dbReference type="RefSeq" id="WP_171606129.1">
    <property type="nucleotide sequence ID" value="NZ_WHPF01000002.1"/>
</dbReference>
<dbReference type="SUPFAM" id="SSF109854">
    <property type="entry name" value="DinB/YfiT-like putative metalloenzymes"/>
    <property type="match status" value="1"/>
</dbReference>
<dbReference type="AlphaFoldDB" id="A0A8J8JT28"/>
<sequence length="168" mass="19144">MYKQHLINNIEKEINICRRLYTKIPTDGMNYAPGEGVRSILELLQYLSIAGTFMPDYWLNKNETDFGAFYGLKIATSKTMPHEQFSTVMDEQIIIIKSLFSQISEDDLLHKEVTYPWSGEKAPLGEAIIATSIKWLAAYKLQLFLYIKLSGNKQLATADAWALTDLSL</sequence>
<keyword evidence="2" id="KW-1185">Reference proteome</keyword>
<reference evidence="1" key="1">
    <citation type="submission" date="2019-10" db="EMBL/GenBank/DDBJ databases">
        <title>Draft genome sequence of Panacibacter sp. KCS-6.</title>
        <authorList>
            <person name="Yim K.J."/>
        </authorList>
    </citation>
    <scope>NUCLEOTIDE SEQUENCE</scope>
    <source>
        <strain evidence="1">KCS-6</strain>
    </source>
</reference>
<dbReference type="InterPro" id="IPR034660">
    <property type="entry name" value="DinB/YfiT-like"/>
</dbReference>
<gene>
    <name evidence="1" type="ORF">GD597_01920</name>
</gene>
<dbReference type="Proteomes" id="UP000598971">
    <property type="component" value="Unassembled WGS sequence"/>
</dbReference>
<proteinExistence type="predicted"/>
<evidence type="ECO:0000313" key="1">
    <source>
        <dbReference type="EMBL" id="NNV54199.1"/>
    </source>
</evidence>
<dbReference type="EMBL" id="WHPF01000002">
    <property type="protein sequence ID" value="NNV54199.1"/>
    <property type="molecule type" value="Genomic_DNA"/>
</dbReference>
<evidence type="ECO:0000313" key="2">
    <source>
        <dbReference type="Proteomes" id="UP000598971"/>
    </source>
</evidence>
<name>A0A8J8JT28_9BACT</name>
<accession>A0A8J8JT28</accession>
<protein>
    <recommendedName>
        <fullName evidence="3">DinB family protein</fullName>
    </recommendedName>
</protein>
<comment type="caution">
    <text evidence="1">The sequence shown here is derived from an EMBL/GenBank/DDBJ whole genome shotgun (WGS) entry which is preliminary data.</text>
</comment>